<feature type="region of interest" description="Disordered" evidence="1">
    <location>
        <begin position="193"/>
        <end position="263"/>
    </location>
</feature>
<dbReference type="GeneID" id="88174832"/>
<dbReference type="InterPro" id="IPR029196">
    <property type="entry name" value="HAPSTR1-like"/>
</dbReference>
<accession>A0AAX4HDF9</accession>
<keyword evidence="3" id="KW-1185">Reference proteome</keyword>
<feature type="region of interest" description="Disordered" evidence="1">
    <location>
        <begin position="134"/>
        <end position="167"/>
    </location>
</feature>
<dbReference type="RefSeq" id="XP_062878797.1">
    <property type="nucleotide sequence ID" value="XM_063022727.1"/>
</dbReference>
<sequence length="263" mass="29116">MDLSKLSSDLPATTSIESVSLPSLNAKLTDHFKDAAKSVTSLYNSTAKKDVPEPASLRRETQDSGDAKKAFSDAARAVATLYRAGTETNVLLMHKGYLDSLDDLTQIIARGEDIENWVLTRRAELVNYYNQMESTKEPPMTPATPAAPEQPVQESTESSEHDHDSLPTSLIFGEDGHPDSAFNMPLDLATDMRFRPSFPPLSMTYKRRKGRKDGSRRKVVGMIPDSAGSSEDSEGEYLDCADQKRRARSNNSDATKRRKRDSL</sequence>
<dbReference type="EMBL" id="CP138897">
    <property type="protein sequence ID" value="WPK26416.1"/>
    <property type="molecule type" value="Genomic_DNA"/>
</dbReference>
<gene>
    <name evidence="2" type="ORF">PUMCH_003769</name>
</gene>
<reference evidence="2 3" key="1">
    <citation type="submission" date="2023-10" db="EMBL/GenBank/DDBJ databases">
        <title>Draft Genome Sequence of Candida saopaulonensis from a very Premature Infant with Sepsis.</title>
        <authorList>
            <person name="Ning Y."/>
            <person name="Dai R."/>
            <person name="Xiao M."/>
            <person name="Xu Y."/>
            <person name="Yan Q."/>
            <person name="Zhang L."/>
        </authorList>
    </citation>
    <scope>NUCLEOTIDE SEQUENCE [LARGE SCALE GENOMIC DNA]</scope>
    <source>
        <strain evidence="2 3">19XY460</strain>
    </source>
</reference>
<dbReference type="PANTHER" id="PTHR38645:SF1">
    <property type="entry name" value="YALI0F12243P"/>
    <property type="match status" value="1"/>
</dbReference>
<evidence type="ECO:0000313" key="2">
    <source>
        <dbReference type="EMBL" id="WPK26416.1"/>
    </source>
</evidence>
<feature type="compositionally biased region" description="Basic residues" evidence="1">
    <location>
        <begin position="205"/>
        <end position="219"/>
    </location>
</feature>
<dbReference type="Proteomes" id="UP001338582">
    <property type="component" value="Chromosome 4"/>
</dbReference>
<evidence type="ECO:0000256" key="1">
    <source>
        <dbReference type="SAM" id="MobiDB-lite"/>
    </source>
</evidence>
<proteinExistence type="predicted"/>
<dbReference type="Pfam" id="PF15251">
    <property type="entry name" value="TAPR1-like"/>
    <property type="match status" value="1"/>
</dbReference>
<feature type="compositionally biased region" description="Low complexity" evidence="1">
    <location>
        <begin position="143"/>
        <end position="156"/>
    </location>
</feature>
<dbReference type="PANTHER" id="PTHR38645">
    <property type="entry name" value="CHROMOSOME 9, WHOLE GENOME SHOTGUN SEQUENCE"/>
    <property type="match status" value="1"/>
</dbReference>
<name>A0AAX4HDF9_9ASCO</name>
<dbReference type="KEGG" id="asau:88174832"/>
<evidence type="ECO:0000313" key="3">
    <source>
        <dbReference type="Proteomes" id="UP001338582"/>
    </source>
</evidence>
<organism evidence="2 3">
    <name type="scientific">Australozyma saopauloensis</name>
    <dbReference type="NCBI Taxonomy" id="291208"/>
    <lineage>
        <taxon>Eukaryota</taxon>
        <taxon>Fungi</taxon>
        <taxon>Dikarya</taxon>
        <taxon>Ascomycota</taxon>
        <taxon>Saccharomycotina</taxon>
        <taxon>Pichiomycetes</taxon>
        <taxon>Metschnikowiaceae</taxon>
        <taxon>Australozyma</taxon>
    </lineage>
</organism>
<dbReference type="AlphaFoldDB" id="A0AAX4HDF9"/>
<protein>
    <submittedName>
        <fullName evidence="2">Uncharacterized protein</fullName>
    </submittedName>
</protein>